<feature type="region of interest" description="Disordered" evidence="1">
    <location>
        <begin position="48"/>
        <end position="78"/>
    </location>
</feature>
<gene>
    <name evidence="3" type="ORF">LC1Nh_0220</name>
</gene>
<name>A0A5Q0UF50_9ARCH</name>
<evidence type="ECO:0000313" key="4">
    <source>
        <dbReference type="Proteomes" id="UP000377803"/>
    </source>
</evidence>
<evidence type="ECO:0000259" key="2">
    <source>
        <dbReference type="PROSITE" id="PS51740"/>
    </source>
</evidence>
<dbReference type="InterPro" id="IPR037914">
    <property type="entry name" value="SpoVT-AbrB_sf"/>
</dbReference>
<dbReference type="OrthoDB" id="28233at2157"/>
<dbReference type="AlphaFoldDB" id="A0A5Q0UF50"/>
<keyword evidence="4" id="KW-1185">Reference proteome</keyword>
<dbReference type="SUPFAM" id="SSF89447">
    <property type="entry name" value="AbrB/MazE/MraZ-like"/>
    <property type="match status" value="1"/>
</dbReference>
<evidence type="ECO:0000313" key="3">
    <source>
        <dbReference type="EMBL" id="QGA80124.1"/>
    </source>
</evidence>
<dbReference type="RefSeq" id="WP_153549862.1">
    <property type="nucleotide sequence ID" value="NZ_CP040089.1"/>
</dbReference>
<organism evidence="3 4">
    <name type="scientific">Candidatus Nanohalobium constans</name>
    <dbReference type="NCBI Taxonomy" id="2565781"/>
    <lineage>
        <taxon>Archaea</taxon>
        <taxon>Candidatus Nanohalarchaeota</taxon>
        <taxon>Candidatus Nanohalobia</taxon>
        <taxon>Candidatus Nanohalobiales</taxon>
        <taxon>Candidatus Nanohalobiaceae</taxon>
        <taxon>Candidatus Nanohalobium</taxon>
    </lineage>
</organism>
<protein>
    <recommendedName>
        <fullName evidence="2">SpoVT-AbrB domain-containing protein</fullName>
    </recommendedName>
</protein>
<proteinExistence type="predicted"/>
<dbReference type="GO" id="GO:0003677">
    <property type="term" value="F:DNA binding"/>
    <property type="evidence" value="ECO:0007669"/>
    <property type="project" value="InterPro"/>
</dbReference>
<dbReference type="GeneID" id="42364601"/>
<dbReference type="PROSITE" id="PS51740">
    <property type="entry name" value="SPOVT_ABRB"/>
    <property type="match status" value="1"/>
</dbReference>
<dbReference type="InterPro" id="IPR007159">
    <property type="entry name" value="SpoVT-AbrB_dom"/>
</dbReference>
<reference evidence="4" key="1">
    <citation type="submission" date="2019-05" db="EMBL/GenBank/DDBJ databases">
        <title>Candidatus Nanohalobium constans, a novel model system to study the DPANN nano-sized archaea: genomic and physiological characterization of a nanoarchaeon co-cultured with its chitinotrophic host.</title>
        <authorList>
            <person name="La Cono V."/>
            <person name="Arcadi E."/>
            <person name="Crisafi F."/>
            <person name="Denaro R."/>
            <person name="La Spada G."/>
            <person name="Messina E."/>
            <person name="Smedile F."/>
            <person name="Toshchakov S.V."/>
            <person name="Shevchenko M.A."/>
            <person name="Golyshin P.N."/>
            <person name="Golyshina O.V."/>
            <person name="Ferrer M."/>
            <person name="Rohde M."/>
            <person name="Mushegian A."/>
            <person name="Sorokin D.Y."/>
            <person name="Giuliano L."/>
            <person name="Yakimov M.M."/>
        </authorList>
    </citation>
    <scope>NUCLEOTIDE SEQUENCE [LARGE SCALE GENOMIC DNA]</scope>
    <source>
        <strain evidence="4">LC1Nh</strain>
    </source>
</reference>
<feature type="domain" description="SpoVT-AbrB" evidence="2">
    <location>
        <begin position="1"/>
        <end position="41"/>
    </location>
</feature>
<sequence>MAKVEMDSRGRIVIPKEYRKDEKEYRIVRFEGSIRLIPIPEDPIEDLRERTKSVREDDRSAKELQEEAREALKEQAGE</sequence>
<dbReference type="KEGG" id="ncon:LC1Nh_0220"/>
<dbReference type="EMBL" id="CP040089">
    <property type="protein sequence ID" value="QGA80124.1"/>
    <property type="molecule type" value="Genomic_DNA"/>
</dbReference>
<dbReference type="Proteomes" id="UP000377803">
    <property type="component" value="Chromosome"/>
</dbReference>
<accession>A0A5Q0UF50</accession>
<evidence type="ECO:0000256" key="1">
    <source>
        <dbReference type="SAM" id="MobiDB-lite"/>
    </source>
</evidence>